<name>A0A4V2S654_9PSEU</name>
<dbReference type="PANTHER" id="PTHR11895">
    <property type="entry name" value="TRANSAMIDASE"/>
    <property type="match status" value="1"/>
</dbReference>
<feature type="domain" description="Amidase" evidence="1">
    <location>
        <begin position="25"/>
        <end position="451"/>
    </location>
</feature>
<dbReference type="SUPFAM" id="SSF75304">
    <property type="entry name" value="Amidase signature (AS) enzymes"/>
    <property type="match status" value="1"/>
</dbReference>
<dbReference type="RefSeq" id="WP_132122545.1">
    <property type="nucleotide sequence ID" value="NZ_SLWS01000008.1"/>
</dbReference>
<dbReference type="Gene3D" id="3.90.1300.10">
    <property type="entry name" value="Amidase signature (AS) domain"/>
    <property type="match status" value="1"/>
</dbReference>
<dbReference type="PANTHER" id="PTHR11895:SF76">
    <property type="entry name" value="INDOLEACETAMIDE HYDROLASE"/>
    <property type="match status" value="1"/>
</dbReference>
<dbReference type="GO" id="GO:0003824">
    <property type="term" value="F:catalytic activity"/>
    <property type="evidence" value="ECO:0007669"/>
    <property type="project" value="InterPro"/>
</dbReference>
<evidence type="ECO:0000259" key="1">
    <source>
        <dbReference type="Pfam" id="PF01425"/>
    </source>
</evidence>
<accession>A0A4V2S654</accession>
<dbReference type="InterPro" id="IPR020556">
    <property type="entry name" value="Amidase_CS"/>
</dbReference>
<evidence type="ECO:0000313" key="2">
    <source>
        <dbReference type="EMBL" id="TCO54740.1"/>
    </source>
</evidence>
<protein>
    <submittedName>
        <fullName evidence="2">Amidase</fullName>
    </submittedName>
</protein>
<dbReference type="PROSITE" id="PS00571">
    <property type="entry name" value="AMIDASES"/>
    <property type="match status" value="1"/>
</dbReference>
<dbReference type="Pfam" id="PF01425">
    <property type="entry name" value="Amidase"/>
    <property type="match status" value="1"/>
</dbReference>
<dbReference type="InterPro" id="IPR036928">
    <property type="entry name" value="AS_sf"/>
</dbReference>
<dbReference type="NCBIfam" id="NF005686">
    <property type="entry name" value="PRK07486.1"/>
    <property type="match status" value="1"/>
</dbReference>
<keyword evidence="3" id="KW-1185">Reference proteome</keyword>
<dbReference type="InterPro" id="IPR023631">
    <property type="entry name" value="Amidase_dom"/>
</dbReference>
<dbReference type="Proteomes" id="UP000295680">
    <property type="component" value="Unassembled WGS sequence"/>
</dbReference>
<gene>
    <name evidence="2" type="ORF">EV192_10828</name>
</gene>
<proteinExistence type="predicted"/>
<sequence>MADIVHLDALELSALIKTGQVSCVEVMRAYLDHIDRVNPQVNAIVGMLDRAELDRQARQRDQQLADGQYLGWMHGFPLAVKDLVSVAGLLWTQGSPLFADRIGEQDDLIARRMRAAGAIMVGKTNSPEFGLGSQTYNPVFGTTLNPYDPTRTAGGSSGGTAAALALRMLPVADGSDYGGSLRNPAAFTNVLGFRPSWGRVPRADFLPQLGTAGPMGRTVADVAALLEVLAGPDPSVPLSLDADPAVFRPPLPARDFTGTRIAWVGDFDGHLATEPGVLDLCRTTFSAFESVGCVVEEALPAFPMDRVWHAFQVWRWWNTLWMRELYDDEATRGALKPELVWEIERGIELTVADISAAVDTRLAWYQALEAMFERYDFILAPSAQVFPFDAKVPWPSEVDGRPMDTYHRWMETVAPWSLAGVPVMGMPAGFDPRGLPMGVQLVGRPRDDLGVLQLAQAYEQCTQWVRDHPPAMLTAERSAPMG</sequence>
<dbReference type="OrthoDB" id="182039at2"/>
<dbReference type="EMBL" id="SLWS01000008">
    <property type="protein sequence ID" value="TCO54740.1"/>
    <property type="molecule type" value="Genomic_DNA"/>
</dbReference>
<comment type="caution">
    <text evidence="2">The sequence shown here is derived from an EMBL/GenBank/DDBJ whole genome shotgun (WGS) entry which is preliminary data.</text>
</comment>
<dbReference type="InterPro" id="IPR000120">
    <property type="entry name" value="Amidase"/>
</dbReference>
<organism evidence="2 3">
    <name type="scientific">Actinocrispum wychmicini</name>
    <dbReference type="NCBI Taxonomy" id="1213861"/>
    <lineage>
        <taxon>Bacteria</taxon>
        <taxon>Bacillati</taxon>
        <taxon>Actinomycetota</taxon>
        <taxon>Actinomycetes</taxon>
        <taxon>Pseudonocardiales</taxon>
        <taxon>Pseudonocardiaceae</taxon>
        <taxon>Actinocrispum</taxon>
    </lineage>
</organism>
<evidence type="ECO:0000313" key="3">
    <source>
        <dbReference type="Proteomes" id="UP000295680"/>
    </source>
</evidence>
<dbReference type="AlphaFoldDB" id="A0A4V2S654"/>
<reference evidence="2 3" key="1">
    <citation type="submission" date="2019-03" db="EMBL/GenBank/DDBJ databases">
        <title>Genomic Encyclopedia of Type Strains, Phase IV (KMG-IV): sequencing the most valuable type-strain genomes for metagenomic binning, comparative biology and taxonomic classification.</title>
        <authorList>
            <person name="Goeker M."/>
        </authorList>
    </citation>
    <scope>NUCLEOTIDE SEQUENCE [LARGE SCALE GENOMIC DNA]</scope>
    <source>
        <strain evidence="2 3">DSM 45934</strain>
    </source>
</reference>